<dbReference type="Pfam" id="PF01037">
    <property type="entry name" value="AsnC_trans_reg"/>
    <property type="match status" value="1"/>
</dbReference>
<dbReference type="PRINTS" id="PR00033">
    <property type="entry name" value="HTHASNC"/>
</dbReference>
<dbReference type="PROSITE" id="PS00519">
    <property type="entry name" value="HTH_ASNC_1"/>
    <property type="match status" value="1"/>
</dbReference>
<dbReference type="SUPFAM" id="SSF54909">
    <property type="entry name" value="Dimeric alpha+beta barrel"/>
    <property type="match status" value="1"/>
</dbReference>
<dbReference type="OrthoDB" id="9809462at2"/>
<dbReference type="InterPro" id="IPR019887">
    <property type="entry name" value="Tscrpt_reg_AsnC/Lrp_C"/>
</dbReference>
<evidence type="ECO:0000259" key="4">
    <source>
        <dbReference type="PROSITE" id="PS50956"/>
    </source>
</evidence>
<evidence type="ECO:0000256" key="3">
    <source>
        <dbReference type="ARBA" id="ARBA00023163"/>
    </source>
</evidence>
<evidence type="ECO:0000313" key="5">
    <source>
        <dbReference type="EMBL" id="RMI42559.1"/>
    </source>
</evidence>
<dbReference type="InterPro" id="IPR036390">
    <property type="entry name" value="WH_DNA-bd_sf"/>
</dbReference>
<dbReference type="InterPro" id="IPR036388">
    <property type="entry name" value="WH-like_DNA-bd_sf"/>
</dbReference>
<feature type="domain" description="HTH asnC-type" evidence="4">
    <location>
        <begin position="17"/>
        <end position="78"/>
    </location>
</feature>
<evidence type="ECO:0000256" key="2">
    <source>
        <dbReference type="ARBA" id="ARBA00023125"/>
    </source>
</evidence>
<accession>A0A3M2LYP6</accession>
<proteinExistence type="predicted"/>
<dbReference type="FunFam" id="1.10.10.10:FF:000186">
    <property type="entry name" value="AsnC family transcriptional regulator"/>
    <property type="match status" value="1"/>
</dbReference>
<keyword evidence="3" id="KW-0804">Transcription</keyword>
<dbReference type="InterPro" id="IPR011008">
    <property type="entry name" value="Dimeric_a/b-barrel"/>
</dbReference>
<dbReference type="InterPro" id="IPR019888">
    <property type="entry name" value="Tscrpt_reg_AsnC-like"/>
</dbReference>
<dbReference type="Proteomes" id="UP000282674">
    <property type="component" value="Unassembled WGS sequence"/>
</dbReference>
<gene>
    <name evidence="5" type="ORF">EBO15_19155</name>
</gene>
<dbReference type="Gene3D" id="3.30.70.920">
    <property type="match status" value="1"/>
</dbReference>
<dbReference type="GO" id="GO:0043565">
    <property type="term" value="F:sequence-specific DNA binding"/>
    <property type="evidence" value="ECO:0007669"/>
    <property type="project" value="InterPro"/>
</dbReference>
<dbReference type="EMBL" id="RFFG01000032">
    <property type="protein sequence ID" value="RMI42559.1"/>
    <property type="molecule type" value="Genomic_DNA"/>
</dbReference>
<dbReference type="AlphaFoldDB" id="A0A3M2LYP6"/>
<name>A0A3M2LYP6_9ACTN</name>
<dbReference type="GO" id="GO:0043200">
    <property type="term" value="P:response to amino acid"/>
    <property type="evidence" value="ECO:0007669"/>
    <property type="project" value="TreeGrafter"/>
</dbReference>
<evidence type="ECO:0000313" key="6">
    <source>
        <dbReference type="Proteomes" id="UP000282674"/>
    </source>
</evidence>
<sequence length="160" mass="18133">MANRRIRPERAYEPKDIDALDLRLLTELQADARLSLAELGRRVALSAPAVADRVQRLEESGVITGYHAEVDPRALGFPVTVMVRVRPAVRELQRISKLAQEVPQIVECYRMTGEDCFYFTMHLRAVDELEPILDLFTPYGQTTTSLIHTAPVPRRPLPLD</sequence>
<dbReference type="RefSeq" id="WP_122195778.1">
    <property type="nucleotide sequence ID" value="NZ_JBHSKC010000007.1"/>
</dbReference>
<keyword evidence="6" id="KW-1185">Reference proteome</keyword>
<dbReference type="GO" id="GO:0005829">
    <property type="term" value="C:cytosol"/>
    <property type="evidence" value="ECO:0007669"/>
    <property type="project" value="TreeGrafter"/>
</dbReference>
<keyword evidence="2" id="KW-0238">DNA-binding</keyword>
<reference evidence="5 6" key="1">
    <citation type="submission" date="2018-10" db="EMBL/GenBank/DDBJ databases">
        <title>Isolation from soil.</title>
        <authorList>
            <person name="Hu J."/>
        </authorList>
    </citation>
    <scope>NUCLEOTIDE SEQUENCE [LARGE SCALE GENOMIC DNA]</scope>
    <source>
        <strain evidence="5 6">NEAU-Ht49</strain>
    </source>
</reference>
<dbReference type="Pfam" id="PF13412">
    <property type="entry name" value="HTH_24"/>
    <property type="match status" value="1"/>
</dbReference>
<comment type="caution">
    <text evidence="5">The sequence shown here is derived from an EMBL/GenBank/DDBJ whole genome shotgun (WGS) entry which is preliminary data.</text>
</comment>
<protein>
    <submittedName>
        <fullName evidence="5">Lrp/AsnC family transcriptional regulator</fullName>
    </submittedName>
</protein>
<dbReference type="Gene3D" id="1.10.10.10">
    <property type="entry name" value="Winged helix-like DNA-binding domain superfamily/Winged helix DNA-binding domain"/>
    <property type="match status" value="1"/>
</dbReference>
<dbReference type="PANTHER" id="PTHR30154">
    <property type="entry name" value="LEUCINE-RESPONSIVE REGULATORY PROTEIN"/>
    <property type="match status" value="1"/>
</dbReference>
<dbReference type="InterPro" id="IPR019885">
    <property type="entry name" value="Tscrpt_reg_HTH_AsnC-type_CS"/>
</dbReference>
<dbReference type="PANTHER" id="PTHR30154:SF53">
    <property type="entry name" value="HTH-TYPE TRANSCRIPTIONAL REGULATOR LRPC"/>
    <property type="match status" value="1"/>
</dbReference>
<organism evidence="5 6">
    <name type="scientific">Actinomadura harenae</name>
    <dbReference type="NCBI Taxonomy" id="2483351"/>
    <lineage>
        <taxon>Bacteria</taxon>
        <taxon>Bacillati</taxon>
        <taxon>Actinomycetota</taxon>
        <taxon>Actinomycetes</taxon>
        <taxon>Streptosporangiales</taxon>
        <taxon>Thermomonosporaceae</taxon>
        <taxon>Actinomadura</taxon>
    </lineage>
</organism>
<dbReference type="SMART" id="SM00344">
    <property type="entry name" value="HTH_ASNC"/>
    <property type="match status" value="1"/>
</dbReference>
<evidence type="ECO:0000256" key="1">
    <source>
        <dbReference type="ARBA" id="ARBA00023015"/>
    </source>
</evidence>
<dbReference type="PROSITE" id="PS50956">
    <property type="entry name" value="HTH_ASNC_2"/>
    <property type="match status" value="1"/>
</dbReference>
<dbReference type="InterPro" id="IPR000485">
    <property type="entry name" value="AsnC-type_HTH_dom"/>
</dbReference>
<keyword evidence="1" id="KW-0805">Transcription regulation</keyword>
<dbReference type="SUPFAM" id="SSF46785">
    <property type="entry name" value="Winged helix' DNA-binding domain"/>
    <property type="match status" value="1"/>
</dbReference>